<keyword evidence="6" id="KW-0325">Glycoprotein</keyword>
<evidence type="ECO:0000313" key="10">
    <source>
        <dbReference type="EMBL" id="CAH2219017.1"/>
    </source>
</evidence>
<evidence type="ECO:0000256" key="1">
    <source>
        <dbReference type="ARBA" id="ARBA00004370"/>
    </source>
</evidence>
<dbReference type="PANTHER" id="PTHR23277">
    <property type="entry name" value="NECTIN-RELATED"/>
    <property type="match status" value="1"/>
</dbReference>
<sequence>MPSKKCDVTNARISGSKGRVVHAPSHEARPPSSPHLWLSIFGTHCLPYGLNSMHLPGHTMIGLLPLLSAILLIRSSQAQVSVYVNGDVFGLINTDVTLRCRTETKEHVTQLTWQKKKTPNNEDFLTYSKGEKPYSPDWNKRERNQTTYYGDNGEISDGTIHQFQSLIVSDTDIHQPKLYMCETRNIIGSKSGIVYLYKTDSACRLPLVFLVIFVILVIVLSVGLIYLIRERRNNRQLKYHEADDREIEFTQPGDSHDGKDRGWQEAAEGQL</sequence>
<dbReference type="InterPro" id="IPR036179">
    <property type="entry name" value="Ig-like_dom_sf"/>
</dbReference>
<feature type="domain" description="Ig-like" evidence="9">
    <location>
        <begin position="65"/>
        <end position="185"/>
    </location>
</feature>
<dbReference type="InterPro" id="IPR007110">
    <property type="entry name" value="Ig-like_dom"/>
</dbReference>
<dbReference type="InterPro" id="IPR051427">
    <property type="entry name" value="Nectin/Nectin-like"/>
</dbReference>
<evidence type="ECO:0000259" key="9">
    <source>
        <dbReference type="PROSITE" id="PS50835"/>
    </source>
</evidence>
<comment type="subcellular location">
    <subcellularLocation>
        <location evidence="1">Membrane</location>
    </subcellularLocation>
</comment>
<feature type="transmembrane region" description="Helical" evidence="8">
    <location>
        <begin position="207"/>
        <end position="228"/>
    </location>
</feature>
<name>A0AAD1QXT5_PELCU</name>
<keyword evidence="4 8" id="KW-0472">Membrane</keyword>
<keyword evidence="5" id="KW-1015">Disulfide bond</keyword>
<dbReference type="Proteomes" id="UP001295444">
    <property type="component" value="Chromosome 01"/>
</dbReference>
<dbReference type="GO" id="GO:0007157">
    <property type="term" value="P:heterophilic cell-cell adhesion via plasma membrane cell adhesion molecules"/>
    <property type="evidence" value="ECO:0007669"/>
    <property type="project" value="TreeGrafter"/>
</dbReference>
<keyword evidence="3" id="KW-0677">Repeat</keyword>
<dbReference type="PROSITE" id="PS50835">
    <property type="entry name" value="IG_LIKE"/>
    <property type="match status" value="1"/>
</dbReference>
<dbReference type="GO" id="GO:0005912">
    <property type="term" value="C:adherens junction"/>
    <property type="evidence" value="ECO:0007669"/>
    <property type="project" value="TreeGrafter"/>
</dbReference>
<accession>A0AAD1QXT5</accession>
<organism evidence="10 11">
    <name type="scientific">Pelobates cultripes</name>
    <name type="common">Western spadefoot toad</name>
    <dbReference type="NCBI Taxonomy" id="61616"/>
    <lineage>
        <taxon>Eukaryota</taxon>
        <taxon>Metazoa</taxon>
        <taxon>Chordata</taxon>
        <taxon>Craniata</taxon>
        <taxon>Vertebrata</taxon>
        <taxon>Euteleostomi</taxon>
        <taxon>Amphibia</taxon>
        <taxon>Batrachia</taxon>
        <taxon>Anura</taxon>
        <taxon>Pelobatoidea</taxon>
        <taxon>Pelobatidae</taxon>
        <taxon>Pelobates</taxon>
    </lineage>
</organism>
<keyword evidence="8" id="KW-1133">Transmembrane helix</keyword>
<evidence type="ECO:0000256" key="4">
    <source>
        <dbReference type="ARBA" id="ARBA00023136"/>
    </source>
</evidence>
<evidence type="ECO:0000256" key="6">
    <source>
        <dbReference type="ARBA" id="ARBA00023180"/>
    </source>
</evidence>
<evidence type="ECO:0000256" key="2">
    <source>
        <dbReference type="ARBA" id="ARBA00022729"/>
    </source>
</evidence>
<evidence type="ECO:0000313" key="11">
    <source>
        <dbReference type="Proteomes" id="UP001295444"/>
    </source>
</evidence>
<evidence type="ECO:0000256" key="7">
    <source>
        <dbReference type="SAM" id="MobiDB-lite"/>
    </source>
</evidence>
<dbReference type="AlphaFoldDB" id="A0AAD1QXT5"/>
<evidence type="ECO:0000256" key="5">
    <source>
        <dbReference type="ARBA" id="ARBA00023157"/>
    </source>
</evidence>
<reference evidence="10" key="1">
    <citation type="submission" date="2022-03" db="EMBL/GenBank/DDBJ databases">
        <authorList>
            <person name="Alioto T."/>
            <person name="Alioto T."/>
            <person name="Gomez Garrido J."/>
        </authorList>
    </citation>
    <scope>NUCLEOTIDE SEQUENCE</scope>
</reference>
<dbReference type="Gene3D" id="2.60.40.10">
    <property type="entry name" value="Immunoglobulins"/>
    <property type="match status" value="1"/>
</dbReference>
<keyword evidence="2" id="KW-0732">Signal</keyword>
<dbReference type="GO" id="GO:0016020">
    <property type="term" value="C:membrane"/>
    <property type="evidence" value="ECO:0007669"/>
    <property type="project" value="UniProtKB-SubCell"/>
</dbReference>
<dbReference type="InterPro" id="IPR013783">
    <property type="entry name" value="Ig-like_fold"/>
</dbReference>
<keyword evidence="11" id="KW-1185">Reference proteome</keyword>
<evidence type="ECO:0000256" key="8">
    <source>
        <dbReference type="SAM" id="Phobius"/>
    </source>
</evidence>
<evidence type="ECO:0000256" key="3">
    <source>
        <dbReference type="ARBA" id="ARBA00022737"/>
    </source>
</evidence>
<feature type="compositionally biased region" description="Basic and acidic residues" evidence="7">
    <location>
        <begin position="254"/>
        <end position="263"/>
    </location>
</feature>
<proteinExistence type="predicted"/>
<dbReference type="EMBL" id="OW240912">
    <property type="protein sequence ID" value="CAH2219017.1"/>
    <property type="molecule type" value="Genomic_DNA"/>
</dbReference>
<dbReference type="SUPFAM" id="SSF48726">
    <property type="entry name" value="Immunoglobulin"/>
    <property type="match status" value="1"/>
</dbReference>
<dbReference type="PANTHER" id="PTHR23277:SF106">
    <property type="entry name" value="NECTIN-1 ISOFORM X1-RELATED"/>
    <property type="match status" value="1"/>
</dbReference>
<gene>
    <name evidence="10" type="ORF">PECUL_23A009235</name>
</gene>
<feature type="region of interest" description="Disordered" evidence="7">
    <location>
        <begin position="247"/>
        <end position="271"/>
    </location>
</feature>
<protein>
    <submittedName>
        <fullName evidence="10">Nectin-1-like isoform X3</fullName>
    </submittedName>
</protein>
<dbReference type="GO" id="GO:0007156">
    <property type="term" value="P:homophilic cell adhesion via plasma membrane adhesion molecules"/>
    <property type="evidence" value="ECO:0007669"/>
    <property type="project" value="TreeGrafter"/>
</dbReference>
<keyword evidence="8" id="KW-0812">Transmembrane</keyword>